<reference evidence="1" key="1">
    <citation type="submission" date="2014-09" db="EMBL/GenBank/DDBJ databases">
        <authorList>
            <person name="Magalhaes I.L.F."/>
            <person name="Oliveira U."/>
            <person name="Santos F.R."/>
            <person name="Vidigal T.H.D.A."/>
            <person name="Brescovit A.D."/>
            <person name="Santos A.J."/>
        </authorList>
    </citation>
    <scope>NUCLEOTIDE SEQUENCE</scope>
    <source>
        <tissue evidence="1">Shoot tissue taken approximately 20 cm above the soil surface</tissue>
    </source>
</reference>
<dbReference type="AlphaFoldDB" id="A0A0A9LFW1"/>
<protein>
    <submittedName>
        <fullName evidence="1">Uncharacterized protein</fullName>
    </submittedName>
</protein>
<proteinExistence type="predicted"/>
<reference evidence="1" key="2">
    <citation type="journal article" date="2015" name="Data Brief">
        <title>Shoot transcriptome of the giant reed, Arundo donax.</title>
        <authorList>
            <person name="Barrero R.A."/>
            <person name="Guerrero F.D."/>
            <person name="Moolhuijzen P."/>
            <person name="Goolsby J.A."/>
            <person name="Tidwell J."/>
            <person name="Bellgard S.E."/>
            <person name="Bellgard M.I."/>
        </authorList>
    </citation>
    <scope>NUCLEOTIDE SEQUENCE</scope>
    <source>
        <tissue evidence="1">Shoot tissue taken approximately 20 cm above the soil surface</tissue>
    </source>
</reference>
<sequence>MPNARSAPDAKLLSFETSINEAEVFLRLSIK</sequence>
<evidence type="ECO:0000313" key="1">
    <source>
        <dbReference type="EMBL" id="JAE39839.1"/>
    </source>
</evidence>
<accession>A0A0A9LFW1</accession>
<dbReference type="EMBL" id="GBRH01158057">
    <property type="protein sequence ID" value="JAE39839.1"/>
    <property type="molecule type" value="Transcribed_RNA"/>
</dbReference>
<name>A0A0A9LFW1_ARUDO</name>
<organism evidence="1">
    <name type="scientific">Arundo donax</name>
    <name type="common">Giant reed</name>
    <name type="synonym">Donax arundinaceus</name>
    <dbReference type="NCBI Taxonomy" id="35708"/>
    <lineage>
        <taxon>Eukaryota</taxon>
        <taxon>Viridiplantae</taxon>
        <taxon>Streptophyta</taxon>
        <taxon>Embryophyta</taxon>
        <taxon>Tracheophyta</taxon>
        <taxon>Spermatophyta</taxon>
        <taxon>Magnoliopsida</taxon>
        <taxon>Liliopsida</taxon>
        <taxon>Poales</taxon>
        <taxon>Poaceae</taxon>
        <taxon>PACMAD clade</taxon>
        <taxon>Arundinoideae</taxon>
        <taxon>Arundineae</taxon>
        <taxon>Arundo</taxon>
    </lineage>
</organism>